<feature type="domain" description="SET" evidence="3">
    <location>
        <begin position="1"/>
        <end position="92"/>
    </location>
</feature>
<keyword evidence="2" id="KW-0804">Transcription</keyword>
<dbReference type="InterPro" id="IPR046341">
    <property type="entry name" value="SET_dom_sf"/>
</dbReference>
<dbReference type="GO" id="GO:0046976">
    <property type="term" value="F:histone H3K27 methyltransferase activity"/>
    <property type="evidence" value="ECO:0007669"/>
    <property type="project" value="TreeGrafter"/>
</dbReference>
<dbReference type="OrthoDB" id="3261336at2759"/>
<evidence type="ECO:0000259" key="3">
    <source>
        <dbReference type="PROSITE" id="PS50280"/>
    </source>
</evidence>
<keyword evidence="1" id="KW-0805">Transcription regulation</keyword>
<dbReference type="STRING" id="765440.A0A0C3GAV1"/>
<dbReference type="HOGENOM" id="CLU_020840_9_1_1"/>
<evidence type="ECO:0000256" key="2">
    <source>
        <dbReference type="ARBA" id="ARBA00023163"/>
    </source>
</evidence>
<dbReference type="Pfam" id="PF00856">
    <property type="entry name" value="SET"/>
    <property type="match status" value="1"/>
</dbReference>
<dbReference type="EMBL" id="KN832978">
    <property type="protein sequence ID" value="KIM87761.1"/>
    <property type="molecule type" value="Genomic_DNA"/>
</dbReference>
<name>A0A0C3GAV1_PILCF</name>
<evidence type="ECO:0000313" key="5">
    <source>
        <dbReference type="Proteomes" id="UP000054166"/>
    </source>
</evidence>
<dbReference type="PANTHER" id="PTHR45747:SF4">
    <property type="entry name" value="HISTONE-LYSINE N-METHYLTRANSFERASE E(Z)"/>
    <property type="match status" value="1"/>
</dbReference>
<reference evidence="4 5" key="1">
    <citation type="submission" date="2014-04" db="EMBL/GenBank/DDBJ databases">
        <authorList>
            <consortium name="DOE Joint Genome Institute"/>
            <person name="Kuo A."/>
            <person name="Tarkka M."/>
            <person name="Buscot F."/>
            <person name="Kohler A."/>
            <person name="Nagy L.G."/>
            <person name="Floudas D."/>
            <person name="Copeland A."/>
            <person name="Barry K.W."/>
            <person name="Cichocki N."/>
            <person name="Veneault-Fourrey C."/>
            <person name="LaButti K."/>
            <person name="Lindquist E.A."/>
            <person name="Lipzen A."/>
            <person name="Lundell T."/>
            <person name="Morin E."/>
            <person name="Murat C."/>
            <person name="Sun H."/>
            <person name="Tunlid A."/>
            <person name="Henrissat B."/>
            <person name="Grigoriev I.V."/>
            <person name="Hibbett D.S."/>
            <person name="Martin F."/>
            <person name="Nordberg H.P."/>
            <person name="Cantor M.N."/>
            <person name="Hua S.X."/>
        </authorList>
    </citation>
    <scope>NUCLEOTIDE SEQUENCE [LARGE SCALE GENOMIC DNA]</scope>
    <source>
        <strain evidence="4 5">F 1598</strain>
    </source>
</reference>
<keyword evidence="5" id="KW-1185">Reference proteome</keyword>
<dbReference type="GO" id="GO:0003682">
    <property type="term" value="F:chromatin binding"/>
    <property type="evidence" value="ECO:0007669"/>
    <property type="project" value="TreeGrafter"/>
</dbReference>
<organism evidence="4 5">
    <name type="scientific">Piloderma croceum (strain F 1598)</name>
    <dbReference type="NCBI Taxonomy" id="765440"/>
    <lineage>
        <taxon>Eukaryota</taxon>
        <taxon>Fungi</taxon>
        <taxon>Dikarya</taxon>
        <taxon>Basidiomycota</taxon>
        <taxon>Agaricomycotina</taxon>
        <taxon>Agaricomycetes</taxon>
        <taxon>Agaricomycetidae</taxon>
        <taxon>Atheliales</taxon>
        <taxon>Atheliaceae</taxon>
        <taxon>Piloderma</taxon>
    </lineage>
</organism>
<gene>
    <name evidence="4" type="ORF">PILCRDRAFT_260311</name>
</gene>
<evidence type="ECO:0000313" key="4">
    <source>
        <dbReference type="EMBL" id="KIM87761.1"/>
    </source>
</evidence>
<dbReference type="InterPro" id="IPR001214">
    <property type="entry name" value="SET_dom"/>
</dbReference>
<dbReference type="SUPFAM" id="SSF82199">
    <property type="entry name" value="SET domain"/>
    <property type="match status" value="1"/>
</dbReference>
<dbReference type="PROSITE" id="PS50280">
    <property type="entry name" value="SET"/>
    <property type="match status" value="1"/>
</dbReference>
<proteinExistence type="predicted"/>
<dbReference type="Gene3D" id="2.170.270.10">
    <property type="entry name" value="SET domain"/>
    <property type="match status" value="1"/>
</dbReference>
<dbReference type="PANTHER" id="PTHR45747">
    <property type="entry name" value="HISTONE-LYSINE N-METHYLTRANSFERASE E(Z)"/>
    <property type="match status" value="1"/>
</dbReference>
<evidence type="ECO:0000256" key="1">
    <source>
        <dbReference type="ARBA" id="ARBA00023015"/>
    </source>
</evidence>
<accession>A0A0C3GAV1</accession>
<dbReference type="AlphaFoldDB" id="A0A0C3GAV1"/>
<reference evidence="5" key="2">
    <citation type="submission" date="2015-01" db="EMBL/GenBank/DDBJ databases">
        <title>Evolutionary Origins and Diversification of the Mycorrhizal Mutualists.</title>
        <authorList>
            <consortium name="DOE Joint Genome Institute"/>
            <consortium name="Mycorrhizal Genomics Consortium"/>
            <person name="Kohler A."/>
            <person name="Kuo A."/>
            <person name="Nagy L.G."/>
            <person name="Floudas D."/>
            <person name="Copeland A."/>
            <person name="Barry K.W."/>
            <person name="Cichocki N."/>
            <person name="Veneault-Fourrey C."/>
            <person name="LaButti K."/>
            <person name="Lindquist E.A."/>
            <person name="Lipzen A."/>
            <person name="Lundell T."/>
            <person name="Morin E."/>
            <person name="Murat C."/>
            <person name="Riley R."/>
            <person name="Ohm R."/>
            <person name="Sun H."/>
            <person name="Tunlid A."/>
            <person name="Henrissat B."/>
            <person name="Grigoriev I.V."/>
            <person name="Hibbett D.S."/>
            <person name="Martin F."/>
        </authorList>
    </citation>
    <scope>NUCLEOTIDE SEQUENCE [LARGE SCALE GENOMIC DNA]</scope>
    <source>
        <strain evidence="5">F 1598</strain>
    </source>
</reference>
<dbReference type="GO" id="GO:0031507">
    <property type="term" value="P:heterochromatin formation"/>
    <property type="evidence" value="ECO:0007669"/>
    <property type="project" value="TreeGrafter"/>
</dbReference>
<dbReference type="InterPro" id="IPR045318">
    <property type="entry name" value="EZH1/2-like"/>
</dbReference>
<sequence>MCAEYVGELFTENNTPNIAAGIFRGLNYNFSTNETWIIDAAKVGNNTRYANHAEPPKDNCEARILLVNGEHRIGFFATKKVAVGQEILLDYGKGYWQHHPELSG</sequence>
<dbReference type="SMART" id="SM00317">
    <property type="entry name" value="SET"/>
    <property type="match status" value="1"/>
</dbReference>
<protein>
    <recommendedName>
        <fullName evidence="3">SET domain-containing protein</fullName>
    </recommendedName>
</protein>
<dbReference type="InParanoid" id="A0A0C3GAV1"/>
<dbReference type="Proteomes" id="UP000054166">
    <property type="component" value="Unassembled WGS sequence"/>
</dbReference>
<dbReference type="GO" id="GO:0035098">
    <property type="term" value="C:ESC/E(Z) complex"/>
    <property type="evidence" value="ECO:0007669"/>
    <property type="project" value="TreeGrafter"/>
</dbReference>